<dbReference type="RefSeq" id="WP_310063696.1">
    <property type="nucleotide sequence ID" value="NZ_JAVDVY010000003.1"/>
</dbReference>
<dbReference type="PROSITE" id="PS50937">
    <property type="entry name" value="HTH_MERR_2"/>
    <property type="match status" value="1"/>
</dbReference>
<sequence length="133" mass="14868">MQIGQIAKRAGVAIDTVRYYERHGLLRSPARQPSGYRLYEEQDVERLRFIRRAKSLGFTLNEIQELLALSGRREQDMAGLKAAAAEKLADVEHRLGELTRIRDGLQTLVASCPGHGQLDRCPILAALANEEEA</sequence>
<evidence type="ECO:0000259" key="2">
    <source>
        <dbReference type="PROSITE" id="PS50937"/>
    </source>
</evidence>
<dbReference type="CDD" id="cd04770">
    <property type="entry name" value="HTH_HMRTR"/>
    <property type="match status" value="1"/>
</dbReference>
<feature type="domain" description="HTH merR-type" evidence="2">
    <location>
        <begin position="1"/>
        <end position="69"/>
    </location>
</feature>
<dbReference type="SMART" id="SM00422">
    <property type="entry name" value="HTH_MERR"/>
    <property type="match status" value="1"/>
</dbReference>
<proteinExistence type="predicted"/>
<dbReference type="InterPro" id="IPR047057">
    <property type="entry name" value="MerR_fam"/>
</dbReference>
<organism evidence="3 4">
    <name type="scientific">Lysobacter niastensis</name>
    <dbReference type="NCBI Taxonomy" id="380629"/>
    <lineage>
        <taxon>Bacteria</taxon>
        <taxon>Pseudomonadati</taxon>
        <taxon>Pseudomonadota</taxon>
        <taxon>Gammaproteobacteria</taxon>
        <taxon>Lysobacterales</taxon>
        <taxon>Lysobacteraceae</taxon>
        <taxon>Lysobacter</taxon>
    </lineage>
</organism>
<protein>
    <submittedName>
        <fullName evidence="3">Cu(I)-responsive transcriptional regulator</fullName>
    </submittedName>
</protein>
<keyword evidence="4" id="KW-1185">Reference proteome</keyword>
<dbReference type="EMBL" id="JAVDVY010000003">
    <property type="protein sequence ID" value="MDR7135737.1"/>
    <property type="molecule type" value="Genomic_DNA"/>
</dbReference>
<name>A0ABU1WEE4_9GAMM</name>
<evidence type="ECO:0000313" key="3">
    <source>
        <dbReference type="EMBL" id="MDR7135737.1"/>
    </source>
</evidence>
<dbReference type="PRINTS" id="PR00040">
    <property type="entry name" value="HTHMERR"/>
</dbReference>
<reference evidence="3 4" key="1">
    <citation type="submission" date="2023-07" db="EMBL/GenBank/DDBJ databases">
        <title>Sorghum-associated microbial communities from plants grown in Nebraska, USA.</title>
        <authorList>
            <person name="Schachtman D."/>
        </authorList>
    </citation>
    <scope>NUCLEOTIDE SEQUENCE [LARGE SCALE GENOMIC DNA]</scope>
    <source>
        <strain evidence="3 4">BE198</strain>
    </source>
</reference>
<dbReference type="Gene3D" id="1.10.1660.10">
    <property type="match status" value="1"/>
</dbReference>
<dbReference type="InterPro" id="IPR009061">
    <property type="entry name" value="DNA-bd_dom_put_sf"/>
</dbReference>
<dbReference type="PANTHER" id="PTHR30204:SF92">
    <property type="entry name" value="HTH-TYPE TRANSCRIPTIONAL REGULATOR ZNTR"/>
    <property type="match status" value="1"/>
</dbReference>
<evidence type="ECO:0000256" key="1">
    <source>
        <dbReference type="ARBA" id="ARBA00023125"/>
    </source>
</evidence>
<dbReference type="InterPro" id="IPR000551">
    <property type="entry name" value="MerR-type_HTH_dom"/>
</dbReference>
<dbReference type="SUPFAM" id="SSF46955">
    <property type="entry name" value="Putative DNA-binding domain"/>
    <property type="match status" value="1"/>
</dbReference>
<gene>
    <name evidence="3" type="ORF">J2X06_002955</name>
</gene>
<dbReference type="PANTHER" id="PTHR30204">
    <property type="entry name" value="REDOX-CYCLING DRUG-SENSING TRANSCRIPTIONAL ACTIVATOR SOXR"/>
    <property type="match status" value="1"/>
</dbReference>
<dbReference type="Proteomes" id="UP001251524">
    <property type="component" value="Unassembled WGS sequence"/>
</dbReference>
<dbReference type="Pfam" id="PF13411">
    <property type="entry name" value="MerR_1"/>
    <property type="match status" value="1"/>
</dbReference>
<comment type="caution">
    <text evidence="3">The sequence shown here is derived from an EMBL/GenBank/DDBJ whole genome shotgun (WGS) entry which is preliminary data.</text>
</comment>
<evidence type="ECO:0000313" key="4">
    <source>
        <dbReference type="Proteomes" id="UP001251524"/>
    </source>
</evidence>
<keyword evidence="1" id="KW-0238">DNA-binding</keyword>
<accession>A0ABU1WEE4</accession>
<dbReference type="PROSITE" id="PS00552">
    <property type="entry name" value="HTH_MERR_1"/>
    <property type="match status" value="1"/>
</dbReference>